<keyword evidence="4" id="KW-0233">DNA recombination</keyword>
<feature type="domain" description="Cas12f1-like TNB" evidence="7">
    <location>
        <begin position="345"/>
        <end position="411"/>
    </location>
</feature>
<dbReference type="PROSITE" id="PS51257">
    <property type="entry name" value="PROKAR_LIPOPROTEIN"/>
    <property type="match status" value="1"/>
</dbReference>
<evidence type="ECO:0000256" key="2">
    <source>
        <dbReference type="ARBA" id="ARBA00022578"/>
    </source>
</evidence>
<evidence type="ECO:0000256" key="3">
    <source>
        <dbReference type="ARBA" id="ARBA00023125"/>
    </source>
</evidence>
<comment type="caution">
    <text evidence="8">The sequence shown here is derived from an EMBL/GenBank/DDBJ whole genome shotgun (WGS) entry which is preliminary data.</text>
</comment>
<reference evidence="8 9" key="1">
    <citation type="journal article" date="2019" name="Int. J. Syst. Evol. Microbiol.">
        <title>The Global Catalogue of Microorganisms (GCM) 10K type strain sequencing project: providing services to taxonomists for standard genome sequencing and annotation.</title>
        <authorList>
            <consortium name="The Broad Institute Genomics Platform"/>
            <consortium name="The Broad Institute Genome Sequencing Center for Infectious Disease"/>
            <person name="Wu L."/>
            <person name="Ma J."/>
        </authorList>
    </citation>
    <scope>NUCLEOTIDE SEQUENCE [LARGE SCALE GENOMIC DNA]</scope>
    <source>
        <strain evidence="8 9">NBRC 111368</strain>
    </source>
</reference>
<organism evidence="8 9">
    <name type="scientific">Halobium palmae</name>
    <dbReference type="NCBI Taxonomy" id="1776492"/>
    <lineage>
        <taxon>Archaea</taxon>
        <taxon>Methanobacteriati</taxon>
        <taxon>Methanobacteriota</taxon>
        <taxon>Stenosarchaea group</taxon>
        <taxon>Halobacteria</taxon>
        <taxon>Halobacteriales</taxon>
        <taxon>Haloferacaceae</taxon>
        <taxon>Halobium</taxon>
    </lineage>
</organism>
<evidence type="ECO:0000256" key="5">
    <source>
        <dbReference type="SAM" id="MobiDB-lite"/>
    </source>
</evidence>
<dbReference type="InterPro" id="IPR010095">
    <property type="entry name" value="Cas12f1-like_TNB"/>
</dbReference>
<name>A0ABD5RUI6_9EURY</name>
<protein>
    <submittedName>
        <fullName evidence="8">Transposase</fullName>
    </submittedName>
</protein>
<dbReference type="Pfam" id="PF07282">
    <property type="entry name" value="Cas12f1-like_TNB"/>
    <property type="match status" value="1"/>
</dbReference>
<evidence type="ECO:0000256" key="1">
    <source>
        <dbReference type="ARBA" id="ARBA00008761"/>
    </source>
</evidence>
<gene>
    <name evidence="8" type="ORF">ACFQE1_00460</name>
</gene>
<evidence type="ECO:0000256" key="4">
    <source>
        <dbReference type="ARBA" id="ARBA00023172"/>
    </source>
</evidence>
<accession>A0ABD5RUI6</accession>
<dbReference type="GO" id="GO:0006310">
    <property type="term" value="P:DNA recombination"/>
    <property type="evidence" value="ECO:0007669"/>
    <property type="project" value="UniProtKB-KW"/>
</dbReference>
<feature type="region of interest" description="Disordered" evidence="5">
    <location>
        <begin position="468"/>
        <end position="493"/>
    </location>
</feature>
<dbReference type="AlphaFoldDB" id="A0ABD5RUI6"/>
<feature type="region of interest" description="Disordered" evidence="5">
    <location>
        <begin position="196"/>
        <end position="217"/>
    </location>
</feature>
<evidence type="ECO:0000313" key="9">
    <source>
        <dbReference type="Proteomes" id="UP001596328"/>
    </source>
</evidence>
<keyword evidence="3" id="KW-0238">DNA-binding</keyword>
<proteinExistence type="inferred from homology"/>
<dbReference type="Pfam" id="PF01385">
    <property type="entry name" value="OrfB_IS605"/>
    <property type="match status" value="1"/>
</dbReference>
<keyword evidence="2" id="KW-0815">Transposition</keyword>
<evidence type="ECO:0000259" key="7">
    <source>
        <dbReference type="Pfam" id="PF07282"/>
    </source>
</evidence>
<dbReference type="EMBL" id="JBHSWU010000001">
    <property type="protein sequence ID" value="MFC6722896.1"/>
    <property type="molecule type" value="Genomic_DNA"/>
</dbReference>
<dbReference type="GO" id="GO:0003677">
    <property type="term" value="F:DNA binding"/>
    <property type="evidence" value="ECO:0007669"/>
    <property type="project" value="UniProtKB-KW"/>
</dbReference>
<feature type="domain" description="Probable transposase IS891/IS1136/IS1341" evidence="6">
    <location>
        <begin position="223"/>
        <end position="326"/>
    </location>
</feature>
<dbReference type="InterPro" id="IPR001959">
    <property type="entry name" value="Transposase"/>
</dbReference>
<keyword evidence="9" id="KW-1185">Reference proteome</keyword>
<evidence type="ECO:0000313" key="8">
    <source>
        <dbReference type="EMBL" id="MFC6722896.1"/>
    </source>
</evidence>
<feature type="compositionally biased region" description="Basic and acidic residues" evidence="5">
    <location>
        <begin position="468"/>
        <end position="477"/>
    </location>
</feature>
<comment type="similarity">
    <text evidence="1">In the C-terminal section; belongs to the transposase 35 family.</text>
</comment>
<sequence length="493" mass="56921">MDDRTNSYTAHFLSDEGKALFGAFGSSSCACYNQINYTRWEAYLDPDEDVFEVDIRYLREEYVPVIGSGTFDQLARKNRMMWSSFFDLKAKYNNPSNTTVTDRPSPPGYWGNRREGYPLRTIIRNDLYTLDWREGRSYLEFTIGDALKEKYGYGGNEKFRVEVRGEPRWEGKDGWVIIWFDEDRNELCVRQTVKQPTLTDRAQSSRSDQTHTPLRNTQLDISTEPATTAAVDIGANNTATIVTDTGTALVFDARTDFEHFHHLTTQISDAQSELPGGVYTSERIRRLYALRGRRRDHHRDSVVRFVVEWLVACGVEEFIIGDLTDVLSTYWNAVVNEKTHAFWTHRQLIERFEQVCEEFDLTLREESEAGTSSMCPMCQADGNDISRDRDVFDCLMCEWRGHADIVGGINLLTNTTDTTVEQWHSDREDERSYGSMARPAAPFPVRDGDAHPNVAYLKWNDHRWIPSHRGREREQRDHRQRVAVGTNEDSVNP</sequence>
<dbReference type="GO" id="GO:0032196">
    <property type="term" value="P:transposition"/>
    <property type="evidence" value="ECO:0007669"/>
    <property type="project" value="UniProtKB-KW"/>
</dbReference>
<dbReference type="Proteomes" id="UP001596328">
    <property type="component" value="Unassembled WGS sequence"/>
</dbReference>
<evidence type="ECO:0000259" key="6">
    <source>
        <dbReference type="Pfam" id="PF01385"/>
    </source>
</evidence>